<evidence type="ECO:0000256" key="7">
    <source>
        <dbReference type="ARBA" id="ARBA00023136"/>
    </source>
</evidence>
<evidence type="ECO:0000256" key="6">
    <source>
        <dbReference type="ARBA" id="ARBA00022989"/>
    </source>
</evidence>
<feature type="transmembrane region" description="Helical" evidence="8">
    <location>
        <begin position="104"/>
        <end position="128"/>
    </location>
</feature>
<keyword evidence="6 8" id="KW-1133">Transmembrane helix</keyword>
<feature type="transmembrane region" description="Helical" evidence="8">
    <location>
        <begin position="12"/>
        <end position="30"/>
    </location>
</feature>
<dbReference type="PANTHER" id="PTHR34975:SF2">
    <property type="entry name" value="SPORE GERMINATION PROTEIN A2"/>
    <property type="match status" value="1"/>
</dbReference>
<evidence type="ECO:0000256" key="3">
    <source>
        <dbReference type="ARBA" id="ARBA00022448"/>
    </source>
</evidence>
<evidence type="ECO:0000313" key="9">
    <source>
        <dbReference type="EMBL" id="WFD10792.1"/>
    </source>
</evidence>
<dbReference type="RefSeq" id="WP_277732758.1">
    <property type="nucleotide sequence ID" value="NZ_CP120733.1"/>
</dbReference>
<dbReference type="Proteomes" id="UP001222800">
    <property type="component" value="Chromosome"/>
</dbReference>
<feature type="transmembrane region" description="Helical" evidence="8">
    <location>
        <begin position="36"/>
        <end position="57"/>
    </location>
</feature>
<comment type="similarity">
    <text evidence="2">Belongs to the amino acid-polyamine-organocation (APC) superfamily. Spore germination protein (SGP) (TC 2.A.3.9) family.</text>
</comment>
<keyword evidence="4" id="KW-0309">Germination</keyword>
<feature type="transmembrane region" description="Helical" evidence="8">
    <location>
        <begin position="140"/>
        <end position="161"/>
    </location>
</feature>
<feature type="transmembrane region" description="Helical" evidence="8">
    <location>
        <begin position="333"/>
        <end position="352"/>
    </location>
</feature>
<feature type="transmembrane region" description="Helical" evidence="8">
    <location>
        <begin position="77"/>
        <end position="98"/>
    </location>
</feature>
<evidence type="ECO:0000256" key="2">
    <source>
        <dbReference type="ARBA" id="ARBA00007998"/>
    </source>
</evidence>
<organism evidence="9 10">
    <name type="scientific">Tepidibacter hydrothermalis</name>
    <dbReference type="NCBI Taxonomy" id="3036126"/>
    <lineage>
        <taxon>Bacteria</taxon>
        <taxon>Bacillati</taxon>
        <taxon>Bacillota</taxon>
        <taxon>Clostridia</taxon>
        <taxon>Peptostreptococcales</taxon>
        <taxon>Peptostreptococcaceae</taxon>
        <taxon>Tepidibacter</taxon>
    </lineage>
</organism>
<comment type="subcellular location">
    <subcellularLocation>
        <location evidence="1">Membrane</location>
        <topology evidence="1">Multi-pass membrane protein</topology>
    </subcellularLocation>
</comment>
<reference evidence="9 10" key="1">
    <citation type="submission" date="2023-03" db="EMBL/GenBank/DDBJ databases">
        <title>Complete genome sequence of Tepidibacter sp. SWIR-1, isolated from a deep-sea hydrothermal vent.</title>
        <authorList>
            <person name="Li X."/>
        </authorList>
    </citation>
    <scope>NUCLEOTIDE SEQUENCE [LARGE SCALE GENOMIC DNA]</scope>
    <source>
        <strain evidence="9 10">SWIR-1</strain>
    </source>
</reference>
<keyword evidence="3" id="KW-0813">Transport</keyword>
<dbReference type="PANTHER" id="PTHR34975">
    <property type="entry name" value="SPORE GERMINATION PROTEIN A2"/>
    <property type="match status" value="1"/>
</dbReference>
<evidence type="ECO:0000256" key="1">
    <source>
        <dbReference type="ARBA" id="ARBA00004141"/>
    </source>
</evidence>
<name>A0ABY8ECY1_9FIRM</name>
<proteinExistence type="inferred from homology"/>
<gene>
    <name evidence="9" type="ORF">P4S50_01565</name>
</gene>
<dbReference type="EMBL" id="CP120733">
    <property type="protein sequence ID" value="WFD10792.1"/>
    <property type="molecule type" value="Genomic_DNA"/>
</dbReference>
<feature type="transmembrane region" description="Helical" evidence="8">
    <location>
        <begin position="213"/>
        <end position="240"/>
    </location>
</feature>
<evidence type="ECO:0000256" key="5">
    <source>
        <dbReference type="ARBA" id="ARBA00022692"/>
    </source>
</evidence>
<evidence type="ECO:0000256" key="4">
    <source>
        <dbReference type="ARBA" id="ARBA00022544"/>
    </source>
</evidence>
<protein>
    <submittedName>
        <fullName evidence="9">Endospore germination permease</fullName>
    </submittedName>
</protein>
<feature type="transmembrane region" description="Helical" evidence="8">
    <location>
        <begin position="181"/>
        <end position="201"/>
    </location>
</feature>
<accession>A0ABY8ECY1</accession>
<dbReference type="Pfam" id="PF03845">
    <property type="entry name" value="Spore_permease"/>
    <property type="match status" value="1"/>
</dbReference>
<keyword evidence="5 8" id="KW-0812">Transmembrane</keyword>
<keyword evidence="10" id="KW-1185">Reference proteome</keyword>
<sequence length="365" mass="41249">MNKEAISGKQAVCIMILFFSGTSAIMTRGLEAEQDLWLAIILSVSITLPMVLIYAHLHYIFKDKDLFDILEICFGKFIGKGISILYVWFFLDIMAVVIRNISQFITITSMTDTSLIIPMILIGILCIWSVKEGIEVIGRWGECFIIIYIACILIIIILAIFENGIISLNPMLYKGMKPVMEGAFFTFTFPFGEVIVFTAAFSGFKMGTSSYKVYIRGLFIGGLIVLVTSITTILILGVALAQNLHYPAYSAIARLSIGDVLQRLEVIIAIIFILGGFIKSSIYLLATCRGFTKIFEYKDYRFIVTPVTLLIINLSYFEFDSIMDYVDWNVEVYPYYAVPFLVILPIIILITAEIKKKRLFINQNI</sequence>
<evidence type="ECO:0000256" key="8">
    <source>
        <dbReference type="SAM" id="Phobius"/>
    </source>
</evidence>
<keyword evidence="7 8" id="KW-0472">Membrane</keyword>
<feature type="transmembrane region" description="Helical" evidence="8">
    <location>
        <begin position="266"/>
        <end position="288"/>
    </location>
</feature>
<dbReference type="NCBIfam" id="TIGR00912">
    <property type="entry name" value="2A0309"/>
    <property type="match status" value="1"/>
</dbReference>
<evidence type="ECO:0000313" key="10">
    <source>
        <dbReference type="Proteomes" id="UP001222800"/>
    </source>
</evidence>
<feature type="transmembrane region" description="Helical" evidence="8">
    <location>
        <begin position="300"/>
        <end position="317"/>
    </location>
</feature>
<dbReference type="InterPro" id="IPR004761">
    <property type="entry name" value="Spore_GerAB"/>
</dbReference>